<dbReference type="SUPFAM" id="SSF55658">
    <property type="entry name" value="L9 N-domain-like"/>
    <property type="match status" value="1"/>
</dbReference>
<evidence type="ECO:0000256" key="5">
    <source>
        <dbReference type="ARBA" id="ARBA00023274"/>
    </source>
</evidence>
<dbReference type="Gene3D" id="3.10.430.100">
    <property type="entry name" value="Ribosomal protein L9, C-terminal domain"/>
    <property type="match status" value="1"/>
</dbReference>
<keyword evidence="5" id="KW-0687">Ribonucleoprotein</keyword>
<reference evidence="7" key="1">
    <citation type="submission" date="2019-03" db="EMBL/GenBank/DDBJ databases">
        <authorList>
            <person name="Hao L."/>
        </authorList>
    </citation>
    <scope>NUCLEOTIDE SEQUENCE</scope>
</reference>
<organism evidence="7">
    <name type="scientific">anaerobic digester metagenome</name>
    <dbReference type="NCBI Taxonomy" id="1263854"/>
    <lineage>
        <taxon>unclassified sequences</taxon>
        <taxon>metagenomes</taxon>
        <taxon>ecological metagenomes</taxon>
    </lineage>
</organism>
<gene>
    <name evidence="7" type="primary">rplI</name>
    <name evidence="7" type="ORF">SCFA_320007</name>
</gene>
<dbReference type="GO" id="GO:0006412">
    <property type="term" value="P:translation"/>
    <property type="evidence" value="ECO:0007669"/>
    <property type="project" value="InterPro"/>
</dbReference>
<keyword evidence="3" id="KW-0694">RNA-binding</keyword>
<comment type="similarity">
    <text evidence="1">Belongs to the bacterial ribosomal protein bL9 family.</text>
</comment>
<proteinExistence type="inferred from homology"/>
<keyword evidence="4" id="KW-0689">Ribosomal protein</keyword>
<evidence type="ECO:0000256" key="3">
    <source>
        <dbReference type="ARBA" id="ARBA00022884"/>
    </source>
</evidence>
<evidence type="ECO:0000313" key="7">
    <source>
        <dbReference type="EMBL" id="VFU14809.1"/>
    </source>
</evidence>
<dbReference type="InterPro" id="IPR009027">
    <property type="entry name" value="Ribosomal_bL9/RNase_H1_N"/>
</dbReference>
<dbReference type="SUPFAM" id="SSF55653">
    <property type="entry name" value="Ribosomal protein L9 C-domain"/>
    <property type="match status" value="1"/>
</dbReference>
<dbReference type="GO" id="GO:0019843">
    <property type="term" value="F:rRNA binding"/>
    <property type="evidence" value="ECO:0007669"/>
    <property type="project" value="UniProtKB-KW"/>
</dbReference>
<dbReference type="InterPro" id="IPR020594">
    <property type="entry name" value="Ribosomal_bL9_bac/chp"/>
</dbReference>
<dbReference type="Pfam" id="PF03948">
    <property type="entry name" value="Ribosomal_L9_C"/>
    <property type="match status" value="1"/>
</dbReference>
<evidence type="ECO:0000256" key="1">
    <source>
        <dbReference type="ARBA" id="ARBA00010605"/>
    </source>
</evidence>
<dbReference type="PROSITE" id="PS00651">
    <property type="entry name" value="RIBOSOMAL_L9"/>
    <property type="match status" value="1"/>
</dbReference>
<accession>A0A485M132</accession>
<name>A0A485M132_9ZZZZ</name>
<dbReference type="Gene3D" id="3.40.5.10">
    <property type="entry name" value="Ribosomal protein L9, N-terminal domain"/>
    <property type="match status" value="1"/>
</dbReference>
<dbReference type="AlphaFoldDB" id="A0A485M132"/>
<evidence type="ECO:0000256" key="4">
    <source>
        <dbReference type="ARBA" id="ARBA00022980"/>
    </source>
</evidence>
<dbReference type="InterPro" id="IPR036791">
    <property type="entry name" value="Ribosomal_bL9_C_sf"/>
</dbReference>
<dbReference type="NCBIfam" id="TIGR00158">
    <property type="entry name" value="L9"/>
    <property type="match status" value="1"/>
</dbReference>
<dbReference type="GO" id="GO:0003735">
    <property type="term" value="F:structural constituent of ribosome"/>
    <property type="evidence" value="ECO:0007669"/>
    <property type="project" value="InterPro"/>
</dbReference>
<dbReference type="Pfam" id="PF01281">
    <property type="entry name" value="Ribosomal_L9_N"/>
    <property type="match status" value="1"/>
</dbReference>
<dbReference type="InterPro" id="IPR036935">
    <property type="entry name" value="Ribosomal_bL9_N_sf"/>
</dbReference>
<evidence type="ECO:0000256" key="2">
    <source>
        <dbReference type="ARBA" id="ARBA00022730"/>
    </source>
</evidence>
<dbReference type="InterPro" id="IPR020070">
    <property type="entry name" value="Ribosomal_bL9_N"/>
</dbReference>
<dbReference type="EMBL" id="CAADRM010000095">
    <property type="protein sequence ID" value="VFU14809.1"/>
    <property type="molecule type" value="Genomic_DNA"/>
</dbReference>
<dbReference type="PANTHER" id="PTHR21368">
    <property type="entry name" value="50S RIBOSOMAL PROTEIN L9"/>
    <property type="match status" value="1"/>
</dbReference>
<dbReference type="GO" id="GO:1990904">
    <property type="term" value="C:ribonucleoprotein complex"/>
    <property type="evidence" value="ECO:0007669"/>
    <property type="project" value="UniProtKB-KW"/>
</dbReference>
<keyword evidence="2" id="KW-0699">rRNA-binding</keyword>
<feature type="domain" description="Ribosomal protein L9" evidence="6">
    <location>
        <begin position="13"/>
        <end position="40"/>
    </location>
</feature>
<dbReference type="GO" id="GO:0005840">
    <property type="term" value="C:ribosome"/>
    <property type="evidence" value="ECO:0007669"/>
    <property type="project" value="UniProtKB-KW"/>
</dbReference>
<dbReference type="HAMAP" id="MF_00503">
    <property type="entry name" value="Ribosomal_bL9"/>
    <property type="match status" value="1"/>
</dbReference>
<dbReference type="InterPro" id="IPR020069">
    <property type="entry name" value="Ribosomal_bL9_C"/>
</dbReference>
<protein>
    <submittedName>
        <fullName evidence="7">50S ribosomal subunit protein L9</fullName>
    </submittedName>
</protein>
<dbReference type="InterPro" id="IPR000244">
    <property type="entry name" value="Ribosomal_bL9"/>
</dbReference>
<evidence type="ECO:0000259" key="6">
    <source>
        <dbReference type="PROSITE" id="PS00651"/>
    </source>
</evidence>
<sequence length="150" mass="16602">MKVVLLETIEGIGSVGQEVKVKDGYARNFLIPKGLALMASDKNIKAFRDKIQARIKSEAKSKEHAQKFAEQLQSVTLSYSMKTGQEGKLFGSITAAQIFDSLKEKGFEVDKKKIVLPEPIRHVGTHEVTVRLYPGVSAQLKVEVSAENEE</sequence>